<keyword evidence="2" id="KW-1185">Reference proteome</keyword>
<evidence type="ECO:0000313" key="1">
    <source>
        <dbReference type="EMBL" id="GJT80237.1"/>
    </source>
</evidence>
<proteinExistence type="predicted"/>
<gene>
    <name evidence="1" type="ORF">Tco_1054579</name>
</gene>
<dbReference type="PANTHER" id="PTHR47150">
    <property type="entry name" value="OS12G0169200 PROTEIN"/>
    <property type="match status" value="1"/>
</dbReference>
<name>A0ABQ5GX63_9ASTR</name>
<organism evidence="1 2">
    <name type="scientific">Tanacetum coccineum</name>
    <dbReference type="NCBI Taxonomy" id="301880"/>
    <lineage>
        <taxon>Eukaryota</taxon>
        <taxon>Viridiplantae</taxon>
        <taxon>Streptophyta</taxon>
        <taxon>Embryophyta</taxon>
        <taxon>Tracheophyta</taxon>
        <taxon>Spermatophyta</taxon>
        <taxon>Magnoliopsida</taxon>
        <taxon>eudicotyledons</taxon>
        <taxon>Gunneridae</taxon>
        <taxon>Pentapetalae</taxon>
        <taxon>asterids</taxon>
        <taxon>campanulids</taxon>
        <taxon>Asterales</taxon>
        <taxon>Asteraceae</taxon>
        <taxon>Asteroideae</taxon>
        <taxon>Anthemideae</taxon>
        <taxon>Anthemidinae</taxon>
        <taxon>Tanacetum</taxon>
    </lineage>
</organism>
<comment type="caution">
    <text evidence="1">The sequence shown here is derived from an EMBL/GenBank/DDBJ whole genome shotgun (WGS) entry which is preliminary data.</text>
</comment>
<dbReference type="Proteomes" id="UP001151760">
    <property type="component" value="Unassembled WGS sequence"/>
</dbReference>
<protein>
    <submittedName>
        <fullName evidence="1">Uncharacterized protein</fullName>
    </submittedName>
</protein>
<sequence>MDPNKSNEERNYFSEVDDETDICFMMQACEYNQRLEEEQNRPRLTDYFDDFCKYPLYYFRRRYRMSRKLFLDIVEGIRSYTVDPLPKHFKFFTVQPDATGRMSLSVIMKCTSVIRRLAYDNTSDAFDEYLKMSEHTARMLGCIDCMHWEWKIVTIVLEDVASHDLYQSRRGIRVPKKWRSSYSIDVIFFNGDEGFGDE</sequence>
<reference evidence="1" key="1">
    <citation type="journal article" date="2022" name="Int. J. Mol. Sci.">
        <title>Draft Genome of Tanacetum Coccineum: Genomic Comparison of Closely Related Tanacetum-Family Plants.</title>
        <authorList>
            <person name="Yamashiro T."/>
            <person name="Shiraishi A."/>
            <person name="Nakayama K."/>
            <person name="Satake H."/>
        </authorList>
    </citation>
    <scope>NUCLEOTIDE SEQUENCE</scope>
</reference>
<dbReference type="PANTHER" id="PTHR47150:SF4">
    <property type="entry name" value="HARBINGER TRANSPOSASE-DERIVED PROTEIN-RELATED"/>
    <property type="match status" value="1"/>
</dbReference>
<dbReference type="EMBL" id="BQNB010018972">
    <property type="protein sequence ID" value="GJT80237.1"/>
    <property type="molecule type" value="Genomic_DNA"/>
</dbReference>
<evidence type="ECO:0000313" key="2">
    <source>
        <dbReference type="Proteomes" id="UP001151760"/>
    </source>
</evidence>
<accession>A0ABQ5GX63</accession>
<reference evidence="1" key="2">
    <citation type="submission" date="2022-01" db="EMBL/GenBank/DDBJ databases">
        <authorList>
            <person name="Yamashiro T."/>
            <person name="Shiraishi A."/>
            <person name="Satake H."/>
            <person name="Nakayama K."/>
        </authorList>
    </citation>
    <scope>NUCLEOTIDE SEQUENCE</scope>
</reference>